<evidence type="ECO:0000256" key="1">
    <source>
        <dbReference type="SAM" id="MobiDB-lite"/>
    </source>
</evidence>
<comment type="caution">
    <text evidence="2">The sequence shown here is derived from an EMBL/GenBank/DDBJ whole genome shotgun (WGS) entry which is preliminary data.</text>
</comment>
<evidence type="ECO:0000313" key="3">
    <source>
        <dbReference type="Proteomes" id="UP000606490"/>
    </source>
</evidence>
<reference evidence="2 3" key="1">
    <citation type="submission" date="2021-01" db="EMBL/GenBank/DDBJ databases">
        <title>Belnapia mucosa sp. nov. and Belnapia arida sp. nov., isolated from the Tabernas Desert (Almeria, Spain).</title>
        <authorList>
            <person name="Molina-Menor E."/>
            <person name="Vidal-Verdu A."/>
            <person name="Calonge A."/>
            <person name="Satari L."/>
            <person name="Pereto Magraner J."/>
            <person name="Porcar Miralles M."/>
        </authorList>
    </citation>
    <scope>NUCLEOTIDE SEQUENCE [LARGE SCALE GENOMIC DNA]</scope>
    <source>
        <strain evidence="2 3">T6</strain>
    </source>
</reference>
<dbReference type="Proteomes" id="UP000606490">
    <property type="component" value="Unassembled WGS sequence"/>
</dbReference>
<gene>
    <name evidence="2" type="ORF">JMJ55_02540</name>
</gene>
<organism evidence="2 3">
    <name type="scientific">Belnapia mucosa</name>
    <dbReference type="NCBI Taxonomy" id="2804532"/>
    <lineage>
        <taxon>Bacteria</taxon>
        <taxon>Pseudomonadati</taxon>
        <taxon>Pseudomonadota</taxon>
        <taxon>Alphaproteobacteria</taxon>
        <taxon>Acetobacterales</taxon>
        <taxon>Roseomonadaceae</taxon>
        <taxon>Belnapia</taxon>
    </lineage>
</organism>
<sequence length="96" mass="10381">MRTITGLFDSRAEAERAVETLVQHLGYERERIQVQAAGAENVSAHTTDRRSEDHHGFRSEGGGAGILVTLLVPEEKAEEALQALRENGSKGGDPQA</sequence>
<accession>A0ABS1UXI6</accession>
<dbReference type="RefSeq" id="WP_202823909.1">
    <property type="nucleotide sequence ID" value="NZ_JAEUXJ010000001.1"/>
</dbReference>
<feature type="region of interest" description="Disordered" evidence="1">
    <location>
        <begin position="38"/>
        <end position="62"/>
    </location>
</feature>
<evidence type="ECO:0000313" key="2">
    <source>
        <dbReference type="EMBL" id="MBL6454184.1"/>
    </source>
</evidence>
<proteinExistence type="predicted"/>
<protein>
    <submittedName>
        <fullName evidence="2">Uncharacterized protein</fullName>
    </submittedName>
</protein>
<name>A0ABS1UXI6_9PROT</name>
<keyword evidence="3" id="KW-1185">Reference proteome</keyword>
<dbReference type="EMBL" id="JAEUXJ010000001">
    <property type="protein sequence ID" value="MBL6454184.1"/>
    <property type="molecule type" value="Genomic_DNA"/>
</dbReference>
<feature type="compositionally biased region" description="Basic and acidic residues" evidence="1">
    <location>
        <begin position="46"/>
        <end position="58"/>
    </location>
</feature>